<dbReference type="AlphaFoldDB" id="A0A6N9HKE5"/>
<comment type="subcellular location">
    <subcellularLocation>
        <location evidence="1">Cell membrane</location>
        <topology evidence="1">Multi-pass membrane protein</topology>
    </subcellularLocation>
</comment>
<organism evidence="8 9">
    <name type="scientific">Pseudoduganella guangdongensis</name>
    <dbReference type="NCBI Taxonomy" id="2692179"/>
    <lineage>
        <taxon>Bacteria</taxon>
        <taxon>Pseudomonadati</taxon>
        <taxon>Pseudomonadota</taxon>
        <taxon>Betaproteobacteria</taxon>
        <taxon>Burkholderiales</taxon>
        <taxon>Oxalobacteraceae</taxon>
        <taxon>Telluria group</taxon>
        <taxon>Pseudoduganella</taxon>
    </lineage>
</organism>
<dbReference type="InterPro" id="IPR051907">
    <property type="entry name" value="DoxX-like_oxidoreductase"/>
</dbReference>
<evidence type="ECO:0000256" key="5">
    <source>
        <dbReference type="ARBA" id="ARBA00022989"/>
    </source>
</evidence>
<evidence type="ECO:0000256" key="3">
    <source>
        <dbReference type="ARBA" id="ARBA00022475"/>
    </source>
</evidence>
<proteinExistence type="inferred from homology"/>
<dbReference type="EMBL" id="WWCJ01000014">
    <property type="protein sequence ID" value="MYN04118.1"/>
    <property type="molecule type" value="Genomic_DNA"/>
</dbReference>
<dbReference type="Pfam" id="PF07681">
    <property type="entry name" value="DoxX"/>
    <property type="match status" value="1"/>
</dbReference>
<evidence type="ECO:0000256" key="2">
    <source>
        <dbReference type="ARBA" id="ARBA00006679"/>
    </source>
</evidence>
<keyword evidence="6 7" id="KW-0472">Membrane</keyword>
<keyword evidence="5 7" id="KW-1133">Transmembrane helix</keyword>
<evidence type="ECO:0000313" key="8">
    <source>
        <dbReference type="EMBL" id="MYN04118.1"/>
    </source>
</evidence>
<dbReference type="InterPro" id="IPR032808">
    <property type="entry name" value="DoxX"/>
</dbReference>
<reference evidence="8 9" key="1">
    <citation type="submission" date="2019-12" db="EMBL/GenBank/DDBJ databases">
        <title>Novel species isolated from a subtropical stream in China.</title>
        <authorList>
            <person name="Lu H."/>
        </authorList>
    </citation>
    <scope>NUCLEOTIDE SEQUENCE [LARGE SCALE GENOMIC DNA]</scope>
    <source>
        <strain evidence="8 9">DS3</strain>
    </source>
</reference>
<dbReference type="PANTHER" id="PTHR33452">
    <property type="entry name" value="OXIDOREDUCTASE CATD-RELATED"/>
    <property type="match status" value="1"/>
</dbReference>
<evidence type="ECO:0000256" key="1">
    <source>
        <dbReference type="ARBA" id="ARBA00004651"/>
    </source>
</evidence>
<keyword evidence="4 7" id="KW-0812">Transmembrane</keyword>
<keyword evidence="9" id="KW-1185">Reference proteome</keyword>
<dbReference type="RefSeq" id="WP_161027086.1">
    <property type="nucleotide sequence ID" value="NZ_WWCJ01000014.1"/>
</dbReference>
<evidence type="ECO:0000313" key="9">
    <source>
        <dbReference type="Proteomes" id="UP000448575"/>
    </source>
</evidence>
<comment type="similarity">
    <text evidence="2">Belongs to the DoxX family.</text>
</comment>
<evidence type="ECO:0000256" key="6">
    <source>
        <dbReference type="ARBA" id="ARBA00023136"/>
    </source>
</evidence>
<gene>
    <name evidence="8" type="ORF">GTP41_18665</name>
</gene>
<sequence length="160" mass="16876">MNTRFAPAPAEAGNAAGTGLAALPAIAARLLPASLQLLAARAAVAAIFFLSGRTKVEGWFTLKDSTIELFRYEYMLPLIPPEAAAQLATLAEHALPLLLLVGLFTRSAALGLLGMTAVIQLFVYPQAWPTHLGWAALLLPIIAQGGGPIALDRLLAGRRR</sequence>
<evidence type="ECO:0000256" key="4">
    <source>
        <dbReference type="ARBA" id="ARBA00022692"/>
    </source>
</evidence>
<feature type="transmembrane region" description="Helical" evidence="7">
    <location>
        <begin position="131"/>
        <end position="151"/>
    </location>
</feature>
<dbReference type="PANTHER" id="PTHR33452:SF1">
    <property type="entry name" value="INNER MEMBRANE PROTEIN YPHA-RELATED"/>
    <property type="match status" value="1"/>
</dbReference>
<accession>A0A6N9HKE5</accession>
<feature type="transmembrane region" description="Helical" evidence="7">
    <location>
        <begin position="97"/>
        <end position="119"/>
    </location>
</feature>
<dbReference type="Proteomes" id="UP000448575">
    <property type="component" value="Unassembled WGS sequence"/>
</dbReference>
<comment type="caution">
    <text evidence="8">The sequence shown here is derived from an EMBL/GenBank/DDBJ whole genome shotgun (WGS) entry which is preliminary data.</text>
</comment>
<protein>
    <submittedName>
        <fullName evidence="8">DoxX family membrane protein</fullName>
    </submittedName>
</protein>
<evidence type="ECO:0000256" key="7">
    <source>
        <dbReference type="SAM" id="Phobius"/>
    </source>
</evidence>
<keyword evidence="3" id="KW-1003">Cell membrane</keyword>
<name>A0A6N9HKE5_9BURK</name>
<dbReference type="GO" id="GO:0005886">
    <property type="term" value="C:plasma membrane"/>
    <property type="evidence" value="ECO:0007669"/>
    <property type="project" value="UniProtKB-SubCell"/>
</dbReference>